<accession>A0A6P8EYI2</accession>
<reference evidence="3" key="1">
    <citation type="submission" date="2025-08" db="UniProtKB">
        <authorList>
            <consortium name="RefSeq"/>
        </authorList>
    </citation>
    <scope>IDENTIFICATION</scope>
</reference>
<dbReference type="Proteomes" id="UP000515152">
    <property type="component" value="Chromosome 23"/>
</dbReference>
<gene>
    <name evidence="3" type="primary">LOC116218715</name>
</gene>
<dbReference type="InterPro" id="IPR054085">
    <property type="entry name" value="Cep192-like_D1"/>
</dbReference>
<dbReference type="GO" id="GO:0008017">
    <property type="term" value="F:microtubule binding"/>
    <property type="evidence" value="ECO:0007669"/>
    <property type="project" value="TreeGrafter"/>
</dbReference>
<name>A0A6P8EYI2_CLUHA</name>
<dbReference type="RefSeq" id="XP_031417161.1">
    <property type="nucleotide sequence ID" value="XM_031561301.2"/>
</dbReference>
<protein>
    <submittedName>
        <fullName evidence="3">Uncharacterized protein LOC116218715</fullName>
    </submittedName>
</protein>
<keyword evidence="2" id="KW-1185">Reference proteome</keyword>
<evidence type="ECO:0000259" key="1">
    <source>
        <dbReference type="Pfam" id="PF22060"/>
    </source>
</evidence>
<organism evidence="2 3">
    <name type="scientific">Clupea harengus</name>
    <name type="common">Atlantic herring</name>
    <dbReference type="NCBI Taxonomy" id="7950"/>
    <lineage>
        <taxon>Eukaryota</taxon>
        <taxon>Metazoa</taxon>
        <taxon>Chordata</taxon>
        <taxon>Craniata</taxon>
        <taxon>Vertebrata</taxon>
        <taxon>Euteleostomi</taxon>
        <taxon>Actinopterygii</taxon>
        <taxon>Neopterygii</taxon>
        <taxon>Teleostei</taxon>
        <taxon>Clupei</taxon>
        <taxon>Clupeiformes</taxon>
        <taxon>Clupeoidei</taxon>
        <taxon>Clupeidae</taxon>
        <taxon>Clupea</taxon>
    </lineage>
</organism>
<feature type="domain" description="Cep192-like" evidence="1">
    <location>
        <begin position="155"/>
        <end position="209"/>
    </location>
</feature>
<dbReference type="KEGG" id="char:116218715"/>
<dbReference type="GO" id="GO:0005881">
    <property type="term" value="C:cytoplasmic microtubule"/>
    <property type="evidence" value="ECO:0007669"/>
    <property type="project" value="TreeGrafter"/>
</dbReference>
<dbReference type="OrthoDB" id="10072587at2759"/>
<evidence type="ECO:0000313" key="3">
    <source>
        <dbReference type="RefSeq" id="XP_031417161.1"/>
    </source>
</evidence>
<dbReference type="InterPro" id="IPR026657">
    <property type="entry name" value="DDA3/GTSE-1"/>
</dbReference>
<sequence length="275" mass="29962">MALSTAMIRASPTTPQEDRVKLREEDCAGAFFQDYSGNFLEPSMSPEVNHPTPFKADHPSSDVMLLLDRPRSSTSSAPLSRGAHFSAHSAQQHCLDGEAPPHLPSHLGGWHGGGLNPLYLNPAQIQNPHRCFRKPYSQQGITQWVPPAPITDIGGSVVVPDERLKFPGPCCVGIASQIPLSIFNPTDRWQQGGISTASQSIDGQQVLLMDLPAPELAPDEKPLIDLSNTPDIIRTTSMKPRGGQLIDLSSPLIKWSPEDKKENVVKEGRLIDLSF</sequence>
<proteinExistence type="predicted"/>
<dbReference type="AlphaFoldDB" id="A0A6P8EYI2"/>
<dbReference type="PANTHER" id="PTHR21584:SF10">
    <property type="entry name" value="G2 AND S PHASE-EXPRESSED PROTEIN 1"/>
    <property type="match status" value="1"/>
</dbReference>
<dbReference type="Pfam" id="PF22060">
    <property type="entry name" value="Cep192_D1"/>
    <property type="match status" value="1"/>
</dbReference>
<evidence type="ECO:0000313" key="2">
    <source>
        <dbReference type="Proteomes" id="UP000515152"/>
    </source>
</evidence>
<dbReference type="GeneID" id="116218715"/>
<dbReference type="PANTHER" id="PTHR21584">
    <property type="entry name" value="DIFFERENTIAL DISPLAY AND ACTIVATED BY P53 DDA3 /G2 S PHASE EXPRESSED 1"/>
    <property type="match status" value="1"/>
</dbReference>